<evidence type="ECO:0000313" key="4">
    <source>
        <dbReference type="Proteomes" id="UP000593568"/>
    </source>
</evidence>
<feature type="coiled-coil region" evidence="1">
    <location>
        <begin position="47"/>
        <end position="109"/>
    </location>
</feature>
<accession>A0A7J9EAJ3</accession>
<dbReference type="PANTHER" id="PTHR32108">
    <property type="entry name" value="DNA-DIRECTED RNA POLYMERASE SUBUNIT ALPHA"/>
    <property type="match status" value="1"/>
</dbReference>
<keyword evidence="1" id="KW-0175">Coiled coil</keyword>
<feature type="coiled-coil region" evidence="1">
    <location>
        <begin position="158"/>
        <end position="185"/>
    </location>
</feature>
<reference evidence="3 4" key="1">
    <citation type="journal article" date="2019" name="Genome Biol. Evol.">
        <title>Insights into the evolution of the New World diploid cottons (Gossypium, subgenus Houzingenia) based on genome sequencing.</title>
        <authorList>
            <person name="Grover C.E."/>
            <person name="Arick M.A. 2nd"/>
            <person name="Thrash A."/>
            <person name="Conover J.L."/>
            <person name="Sanders W.S."/>
            <person name="Peterson D.G."/>
            <person name="Frelichowski J.E."/>
            <person name="Scheffler J.A."/>
            <person name="Scheffler B.E."/>
            <person name="Wendel J.F."/>
        </authorList>
    </citation>
    <scope>NUCLEOTIDE SEQUENCE [LARGE SCALE GENOMIC DNA]</scope>
    <source>
        <strain evidence="3">8</strain>
        <tissue evidence="3">Leaf</tissue>
    </source>
</reference>
<keyword evidence="4" id="KW-1185">Reference proteome</keyword>
<protein>
    <submittedName>
        <fullName evidence="3">Uncharacterized protein</fullName>
    </submittedName>
</protein>
<name>A0A7J9EAJ3_9ROSI</name>
<evidence type="ECO:0000256" key="1">
    <source>
        <dbReference type="SAM" id="Coils"/>
    </source>
</evidence>
<evidence type="ECO:0000313" key="3">
    <source>
        <dbReference type="EMBL" id="MBA0770036.1"/>
    </source>
</evidence>
<dbReference type="PANTHER" id="PTHR32108:SF5">
    <property type="entry name" value="DYNACTIN SUBUNIT 1-LIKE"/>
    <property type="match status" value="1"/>
</dbReference>
<gene>
    <name evidence="3" type="ORF">Gotri_018715</name>
</gene>
<dbReference type="AlphaFoldDB" id="A0A7J9EAJ3"/>
<comment type="caution">
    <text evidence="3">The sequence shown here is derived from an EMBL/GenBank/DDBJ whole genome shotgun (WGS) entry which is preliminary data.</text>
</comment>
<dbReference type="Proteomes" id="UP000593568">
    <property type="component" value="Unassembled WGS sequence"/>
</dbReference>
<organism evidence="3 4">
    <name type="scientific">Gossypium trilobum</name>
    <dbReference type="NCBI Taxonomy" id="34281"/>
    <lineage>
        <taxon>Eukaryota</taxon>
        <taxon>Viridiplantae</taxon>
        <taxon>Streptophyta</taxon>
        <taxon>Embryophyta</taxon>
        <taxon>Tracheophyta</taxon>
        <taxon>Spermatophyta</taxon>
        <taxon>Magnoliopsida</taxon>
        <taxon>eudicotyledons</taxon>
        <taxon>Gunneridae</taxon>
        <taxon>Pentapetalae</taxon>
        <taxon>rosids</taxon>
        <taxon>malvids</taxon>
        <taxon>Malvales</taxon>
        <taxon>Malvaceae</taxon>
        <taxon>Malvoideae</taxon>
        <taxon>Gossypium</taxon>
    </lineage>
</organism>
<proteinExistence type="predicted"/>
<sequence>MNLMTTPEYSLWWGRRINDNIPMSSQEDIPPIEEHLSAVPSELEIIKQDFEKRSSELGKKIEQLEEEKIRLGLDDDIHKLEAEKLRKGKNKAEEDLDSLKTDYKKLHLSIRTAGLGKTSEQWRQEINEENTRAGLRAQVAGLEKSLHQYHSRNSAIELRASLSKIEELKGKIRELEDALQNYELWVELLDRSNEQWQEQHHRSQGQIRERDYIMGEAVAQSHMVNSRDDQEDPAYPPGFTPTNTKAQPEMCSQRVPVTIKPQHQAGASVPMNFPTGSGSNPGDNPTNPVVLDLDDVTSGEMIENAIRCGKIEVGESAKRAMVQNLMDNKELEFYEEIKGLEEGEFYTSEEGSTGKSQRANHPVVIISWPRSTEAGIQMAPRVIIQKHVSFPYKDSKRVLWNYDCNVMISGEENPVNASEEDT</sequence>
<dbReference type="EMBL" id="JABEZW010000007">
    <property type="protein sequence ID" value="MBA0770036.1"/>
    <property type="molecule type" value="Genomic_DNA"/>
</dbReference>
<feature type="region of interest" description="Disordered" evidence="2">
    <location>
        <begin position="227"/>
        <end position="248"/>
    </location>
</feature>
<evidence type="ECO:0000256" key="2">
    <source>
        <dbReference type="SAM" id="MobiDB-lite"/>
    </source>
</evidence>